<dbReference type="SMART" id="SM00530">
    <property type="entry name" value="HTH_XRE"/>
    <property type="match status" value="1"/>
</dbReference>
<dbReference type="CDD" id="cd00093">
    <property type="entry name" value="HTH_XRE"/>
    <property type="match status" value="1"/>
</dbReference>
<dbReference type="Proteomes" id="UP001207654">
    <property type="component" value="Unassembled WGS sequence"/>
</dbReference>
<evidence type="ECO:0000256" key="2">
    <source>
        <dbReference type="SAM" id="MobiDB-lite"/>
    </source>
</evidence>
<feature type="region of interest" description="Disordered" evidence="2">
    <location>
        <begin position="82"/>
        <end position="101"/>
    </location>
</feature>
<sequence>MNQKPVTRSPEKDPLSVQIGSAARKARITLRLSQEEAAERVGVATEVYGRWERGDLRPSTPTLIKLSKALGTSVDTLIGLAGERKATTPEITEPTPDPMPREFRRLRRTLRTMDKLQLATFTRMAAVLVTHKRRRQGSRRKAQAAAT</sequence>
<keyword evidence="1" id="KW-0238">DNA-binding</keyword>
<dbReference type="SUPFAM" id="SSF47413">
    <property type="entry name" value="lambda repressor-like DNA-binding domains"/>
    <property type="match status" value="1"/>
</dbReference>
<accession>A0ABT4AJB3</accession>
<evidence type="ECO:0000256" key="1">
    <source>
        <dbReference type="ARBA" id="ARBA00023125"/>
    </source>
</evidence>
<dbReference type="PROSITE" id="PS50943">
    <property type="entry name" value="HTH_CROC1"/>
    <property type="match status" value="1"/>
</dbReference>
<organism evidence="4 5">
    <name type="scientific">Archangium lansingense</name>
    <dbReference type="NCBI Taxonomy" id="2995310"/>
    <lineage>
        <taxon>Bacteria</taxon>
        <taxon>Pseudomonadati</taxon>
        <taxon>Myxococcota</taxon>
        <taxon>Myxococcia</taxon>
        <taxon>Myxococcales</taxon>
        <taxon>Cystobacterineae</taxon>
        <taxon>Archangiaceae</taxon>
        <taxon>Archangium</taxon>
    </lineage>
</organism>
<protein>
    <submittedName>
        <fullName evidence="4">Helix-turn-helix transcriptional regulator</fullName>
    </submittedName>
</protein>
<comment type="caution">
    <text evidence="4">The sequence shown here is derived from an EMBL/GenBank/DDBJ whole genome shotgun (WGS) entry which is preliminary data.</text>
</comment>
<evidence type="ECO:0000313" key="4">
    <source>
        <dbReference type="EMBL" id="MCY1081798.1"/>
    </source>
</evidence>
<dbReference type="PANTHER" id="PTHR46558">
    <property type="entry name" value="TRACRIPTIONAL REGULATORY PROTEIN-RELATED-RELATED"/>
    <property type="match status" value="1"/>
</dbReference>
<dbReference type="InterPro" id="IPR010982">
    <property type="entry name" value="Lambda_DNA-bd_dom_sf"/>
</dbReference>
<feature type="domain" description="HTH cro/C1-type" evidence="3">
    <location>
        <begin position="24"/>
        <end position="77"/>
    </location>
</feature>
<feature type="region of interest" description="Disordered" evidence="2">
    <location>
        <begin position="1"/>
        <end position="20"/>
    </location>
</feature>
<dbReference type="Pfam" id="PF01381">
    <property type="entry name" value="HTH_3"/>
    <property type="match status" value="1"/>
</dbReference>
<evidence type="ECO:0000259" key="3">
    <source>
        <dbReference type="PROSITE" id="PS50943"/>
    </source>
</evidence>
<proteinExistence type="predicted"/>
<name>A0ABT4AJB3_9BACT</name>
<dbReference type="Gene3D" id="1.10.260.40">
    <property type="entry name" value="lambda repressor-like DNA-binding domains"/>
    <property type="match status" value="1"/>
</dbReference>
<reference evidence="4 5" key="1">
    <citation type="submission" date="2022-11" db="EMBL/GenBank/DDBJ databases">
        <title>Minimal conservation of predation-associated metabolite biosynthetic gene clusters underscores biosynthetic potential of Myxococcota including descriptions for ten novel species: Archangium lansinium sp. nov., Myxococcus landrumus sp. nov., Nannocystis bai.</title>
        <authorList>
            <person name="Ahearne A."/>
            <person name="Stevens C."/>
            <person name="Phillips K."/>
        </authorList>
    </citation>
    <scope>NUCLEOTIDE SEQUENCE [LARGE SCALE GENOMIC DNA]</scope>
    <source>
        <strain evidence="4 5">MIWBW</strain>
    </source>
</reference>
<evidence type="ECO:0000313" key="5">
    <source>
        <dbReference type="Proteomes" id="UP001207654"/>
    </source>
</evidence>
<gene>
    <name evidence="4" type="ORF">OV287_45855</name>
</gene>
<dbReference type="RefSeq" id="WP_267540385.1">
    <property type="nucleotide sequence ID" value="NZ_JAPNKA010000001.1"/>
</dbReference>
<keyword evidence="5" id="KW-1185">Reference proteome</keyword>
<dbReference type="InterPro" id="IPR001387">
    <property type="entry name" value="Cro/C1-type_HTH"/>
</dbReference>
<dbReference type="EMBL" id="JAPNKA010000001">
    <property type="protein sequence ID" value="MCY1081798.1"/>
    <property type="molecule type" value="Genomic_DNA"/>
</dbReference>
<dbReference type="PANTHER" id="PTHR46558:SF4">
    <property type="entry name" value="DNA-BIDING PHAGE PROTEIN"/>
    <property type="match status" value="1"/>
</dbReference>